<organism evidence="2 3">
    <name type="scientific">Papaver somniferum</name>
    <name type="common">Opium poppy</name>
    <dbReference type="NCBI Taxonomy" id="3469"/>
    <lineage>
        <taxon>Eukaryota</taxon>
        <taxon>Viridiplantae</taxon>
        <taxon>Streptophyta</taxon>
        <taxon>Embryophyta</taxon>
        <taxon>Tracheophyta</taxon>
        <taxon>Spermatophyta</taxon>
        <taxon>Magnoliopsida</taxon>
        <taxon>Ranunculales</taxon>
        <taxon>Papaveraceae</taxon>
        <taxon>Papaveroideae</taxon>
        <taxon>Papaver</taxon>
    </lineage>
</organism>
<dbReference type="AlphaFoldDB" id="A0A4Y7KFF1"/>
<keyword evidence="1" id="KW-1133">Transmembrane helix</keyword>
<gene>
    <name evidence="2" type="ORF">C5167_033929</name>
</gene>
<keyword evidence="3" id="KW-1185">Reference proteome</keyword>
<dbReference type="Proteomes" id="UP000316621">
    <property type="component" value="Chromosome 7"/>
</dbReference>
<accession>A0A4Y7KFF1</accession>
<protein>
    <submittedName>
        <fullName evidence="2">Uncharacterized protein</fullName>
    </submittedName>
</protein>
<proteinExistence type="predicted"/>
<dbReference type="Gramene" id="RZC70768">
    <property type="protein sequence ID" value="RZC70768"/>
    <property type="gene ID" value="C5167_033929"/>
</dbReference>
<keyword evidence="1" id="KW-0472">Membrane</keyword>
<evidence type="ECO:0000256" key="1">
    <source>
        <dbReference type="SAM" id="Phobius"/>
    </source>
</evidence>
<sequence>DGGHIVEGDNSLGIIYMDMVGSKMKERVSSKLMPTVKGQIEYAIQIFSNLGIGTVTVVLFVCLIFICMLTWDAKSGPSILNCMFGASSDVGWDMTWFT</sequence>
<dbReference type="EMBL" id="CM010721">
    <property type="protein sequence ID" value="RZC70768.1"/>
    <property type="molecule type" value="Genomic_DNA"/>
</dbReference>
<feature type="transmembrane region" description="Helical" evidence="1">
    <location>
        <begin position="42"/>
        <end position="71"/>
    </location>
</feature>
<evidence type="ECO:0000313" key="3">
    <source>
        <dbReference type="Proteomes" id="UP000316621"/>
    </source>
</evidence>
<reference evidence="2 3" key="1">
    <citation type="journal article" date="2018" name="Science">
        <title>The opium poppy genome and morphinan production.</title>
        <authorList>
            <person name="Guo L."/>
            <person name="Winzer T."/>
            <person name="Yang X."/>
            <person name="Li Y."/>
            <person name="Ning Z."/>
            <person name="He Z."/>
            <person name="Teodor R."/>
            <person name="Lu Y."/>
            <person name="Bowser T.A."/>
            <person name="Graham I.A."/>
            <person name="Ye K."/>
        </authorList>
    </citation>
    <scope>NUCLEOTIDE SEQUENCE [LARGE SCALE GENOMIC DNA]</scope>
    <source>
        <strain evidence="3">cv. HN1</strain>
        <tissue evidence="2">Leaves</tissue>
    </source>
</reference>
<feature type="non-terminal residue" evidence="2">
    <location>
        <position position="1"/>
    </location>
</feature>
<keyword evidence="1" id="KW-0812">Transmembrane</keyword>
<evidence type="ECO:0000313" key="2">
    <source>
        <dbReference type="EMBL" id="RZC70768.1"/>
    </source>
</evidence>
<name>A0A4Y7KFF1_PAPSO</name>